<evidence type="ECO:0000313" key="2">
    <source>
        <dbReference type="EMBL" id="KAF6140328.1"/>
    </source>
</evidence>
<dbReference type="Proteomes" id="UP000541444">
    <property type="component" value="Unassembled WGS sequence"/>
</dbReference>
<evidence type="ECO:0000256" key="1">
    <source>
        <dbReference type="SAM" id="Phobius"/>
    </source>
</evidence>
<keyword evidence="1" id="KW-0472">Membrane</keyword>
<reference evidence="2 3" key="1">
    <citation type="journal article" date="2020" name="IScience">
        <title>Genome Sequencing of the Endangered Kingdonia uniflora (Circaeasteraceae, Ranunculales) Reveals Potential Mechanisms of Evolutionary Specialization.</title>
        <authorList>
            <person name="Sun Y."/>
            <person name="Deng T."/>
            <person name="Zhang A."/>
            <person name="Moore M.J."/>
            <person name="Landis J.B."/>
            <person name="Lin N."/>
            <person name="Zhang H."/>
            <person name="Zhang X."/>
            <person name="Huang J."/>
            <person name="Zhang X."/>
            <person name="Sun H."/>
            <person name="Wang H."/>
        </authorList>
    </citation>
    <scope>NUCLEOTIDE SEQUENCE [LARGE SCALE GENOMIC DNA]</scope>
    <source>
        <strain evidence="2">TB1705</strain>
        <tissue evidence="2">Leaf</tissue>
    </source>
</reference>
<protein>
    <submittedName>
        <fullName evidence="2">Uncharacterized protein</fullName>
    </submittedName>
</protein>
<dbReference type="EMBL" id="JACGCM010002392">
    <property type="protein sequence ID" value="KAF6140328.1"/>
    <property type="molecule type" value="Genomic_DNA"/>
</dbReference>
<accession>A0A7J7LCL6</accession>
<keyword evidence="1" id="KW-1133">Transmembrane helix</keyword>
<sequence>MPLRFIFNFLFYYLLVVIYFIFAYFKRHLGIVGSGVRWMSICLVLMNMVHVSYALQLVVKKDFTIAHSQRVSRREVVVSSSGLMK</sequence>
<evidence type="ECO:0000313" key="3">
    <source>
        <dbReference type="Proteomes" id="UP000541444"/>
    </source>
</evidence>
<feature type="transmembrane region" description="Helical" evidence="1">
    <location>
        <begin position="6"/>
        <end position="25"/>
    </location>
</feature>
<comment type="caution">
    <text evidence="2">The sequence shown here is derived from an EMBL/GenBank/DDBJ whole genome shotgun (WGS) entry which is preliminary data.</text>
</comment>
<keyword evidence="3" id="KW-1185">Reference proteome</keyword>
<keyword evidence="1" id="KW-0812">Transmembrane</keyword>
<proteinExistence type="predicted"/>
<organism evidence="2 3">
    <name type="scientific">Kingdonia uniflora</name>
    <dbReference type="NCBI Taxonomy" id="39325"/>
    <lineage>
        <taxon>Eukaryota</taxon>
        <taxon>Viridiplantae</taxon>
        <taxon>Streptophyta</taxon>
        <taxon>Embryophyta</taxon>
        <taxon>Tracheophyta</taxon>
        <taxon>Spermatophyta</taxon>
        <taxon>Magnoliopsida</taxon>
        <taxon>Ranunculales</taxon>
        <taxon>Circaeasteraceae</taxon>
        <taxon>Kingdonia</taxon>
    </lineage>
</organism>
<gene>
    <name evidence="2" type="ORF">GIB67_031084</name>
</gene>
<feature type="transmembrane region" description="Helical" evidence="1">
    <location>
        <begin position="37"/>
        <end position="59"/>
    </location>
</feature>
<dbReference type="AlphaFoldDB" id="A0A7J7LCL6"/>
<name>A0A7J7LCL6_9MAGN</name>